<protein>
    <recommendedName>
        <fullName evidence="1">Predicted 3'-5' exonuclease PolB-like domain-containing protein</fullName>
    </recommendedName>
</protein>
<dbReference type="SUPFAM" id="SSF53098">
    <property type="entry name" value="Ribonuclease H-like"/>
    <property type="match status" value="1"/>
</dbReference>
<dbReference type="Pfam" id="PF10108">
    <property type="entry name" value="DNA_pol_B_exo2"/>
    <property type="match status" value="1"/>
</dbReference>
<dbReference type="InterPro" id="IPR036397">
    <property type="entry name" value="RNaseH_sf"/>
</dbReference>
<name>A0A1F8EVY1_9BACT</name>
<dbReference type="GO" id="GO:0003676">
    <property type="term" value="F:nucleic acid binding"/>
    <property type="evidence" value="ECO:0007669"/>
    <property type="project" value="InterPro"/>
</dbReference>
<proteinExistence type="predicted"/>
<evidence type="ECO:0000313" key="3">
    <source>
        <dbReference type="Proteomes" id="UP000177419"/>
    </source>
</evidence>
<evidence type="ECO:0000259" key="1">
    <source>
        <dbReference type="Pfam" id="PF10108"/>
    </source>
</evidence>
<evidence type="ECO:0000313" key="2">
    <source>
        <dbReference type="EMBL" id="OGN04500.1"/>
    </source>
</evidence>
<accession>A0A1F8EVY1</accession>
<gene>
    <name evidence="2" type="ORF">A2746_02150</name>
</gene>
<dbReference type="InterPro" id="IPR012337">
    <property type="entry name" value="RNaseH-like_sf"/>
</dbReference>
<reference evidence="2 3" key="1">
    <citation type="journal article" date="2016" name="Nat. Commun.">
        <title>Thousands of microbial genomes shed light on interconnected biogeochemical processes in an aquifer system.</title>
        <authorList>
            <person name="Anantharaman K."/>
            <person name="Brown C.T."/>
            <person name="Hug L.A."/>
            <person name="Sharon I."/>
            <person name="Castelle C.J."/>
            <person name="Probst A.J."/>
            <person name="Thomas B.C."/>
            <person name="Singh A."/>
            <person name="Wilkins M.J."/>
            <person name="Karaoz U."/>
            <person name="Brodie E.L."/>
            <person name="Williams K.H."/>
            <person name="Hubbard S.S."/>
            <person name="Banfield J.F."/>
        </authorList>
    </citation>
    <scope>NUCLEOTIDE SEQUENCE [LARGE SCALE GENOMIC DNA]</scope>
</reference>
<sequence>MPKLIFDIETVGVELESLDEKSKEYVMRFTQSPAEEEEAKERLSFSPLTGQIIAIGILNPDTNKGAVYFQSPEGNLEKSGDDNAQYVPLSSEKELLKNFWDIALHYDQFVTFNGRGFDCPYLLVRSAILKLKPTANLMPNRYYDQHIDLLDRLTFFGAVRQKMNLHMWCRAFGITSPKAQGITGDDVARLFKEKRHLEIAKYCFGDLRATKELFEYWDKYINIK</sequence>
<feature type="domain" description="Predicted 3'-5' exonuclease PolB-like" evidence="1">
    <location>
        <begin position="90"/>
        <end position="209"/>
    </location>
</feature>
<dbReference type="STRING" id="1802669.A2746_02150"/>
<organism evidence="2 3">
    <name type="scientific">Candidatus Yanofskybacteria bacterium RIFCSPHIGHO2_01_FULL_44_22</name>
    <dbReference type="NCBI Taxonomy" id="1802669"/>
    <lineage>
        <taxon>Bacteria</taxon>
        <taxon>Candidatus Yanofskyibacteriota</taxon>
    </lineage>
</organism>
<dbReference type="AlphaFoldDB" id="A0A1F8EVY1"/>
<dbReference type="Proteomes" id="UP000177419">
    <property type="component" value="Unassembled WGS sequence"/>
</dbReference>
<dbReference type="EMBL" id="MGJJ01000023">
    <property type="protein sequence ID" value="OGN04500.1"/>
    <property type="molecule type" value="Genomic_DNA"/>
</dbReference>
<dbReference type="InterPro" id="IPR019288">
    <property type="entry name" value="3'-5'_exonuclease_PolB-like"/>
</dbReference>
<comment type="caution">
    <text evidence="2">The sequence shown here is derived from an EMBL/GenBank/DDBJ whole genome shotgun (WGS) entry which is preliminary data.</text>
</comment>
<dbReference type="Gene3D" id="3.30.420.10">
    <property type="entry name" value="Ribonuclease H-like superfamily/Ribonuclease H"/>
    <property type="match status" value="1"/>
</dbReference>